<evidence type="ECO:0000313" key="12">
    <source>
        <dbReference type="EMBL" id="EFW99655.1"/>
    </source>
</evidence>
<dbReference type="SMART" id="SM00879">
    <property type="entry name" value="Brix"/>
    <property type="match status" value="1"/>
</dbReference>
<dbReference type="InterPro" id="IPR039770">
    <property type="entry name" value="Rpf2"/>
</dbReference>
<keyword evidence="5" id="KW-0496">Mitochondrion</keyword>
<evidence type="ECO:0000256" key="3">
    <source>
        <dbReference type="ARBA" id="ARBA00010782"/>
    </source>
</evidence>
<dbReference type="PROSITE" id="PS50833">
    <property type="entry name" value="BRIX"/>
    <property type="match status" value="1"/>
</dbReference>
<dbReference type="InterPro" id="IPR027417">
    <property type="entry name" value="P-loop_NTPase"/>
</dbReference>
<accession>F0XSE6</accession>
<keyword evidence="8 9" id="KW-0539">Nucleus</keyword>
<keyword evidence="4" id="KW-0547">Nucleotide-binding</keyword>
<name>F0XSE6_GROCL</name>
<evidence type="ECO:0000256" key="5">
    <source>
        <dbReference type="ARBA" id="ARBA00022792"/>
    </source>
</evidence>
<dbReference type="CDD" id="cd19510">
    <property type="entry name" value="RecA-like_BCS1"/>
    <property type="match status" value="1"/>
</dbReference>
<reference evidence="12 13" key="1">
    <citation type="journal article" date="2011" name="Proc. Natl. Acad. Sci. U.S.A.">
        <title>Genome and transcriptome analyses of the mountain pine beetle-fungal symbiont Grosmannia clavigera, a lodgepole pine pathogen.</title>
        <authorList>
            <person name="DiGuistini S."/>
            <person name="Wang Y."/>
            <person name="Liao N.Y."/>
            <person name="Taylor G."/>
            <person name="Tanguay P."/>
            <person name="Feau N."/>
            <person name="Henrissat B."/>
            <person name="Chan S.K."/>
            <person name="Hesse-Orce U."/>
            <person name="Alamouti S.M."/>
            <person name="Tsui C.K.M."/>
            <person name="Docking R.T."/>
            <person name="Levasseur A."/>
            <person name="Haridas S."/>
            <person name="Robertson G."/>
            <person name="Birol I."/>
            <person name="Holt R.A."/>
            <person name="Marra M.A."/>
            <person name="Hamelin R.C."/>
            <person name="Hirst M."/>
            <person name="Jones S.J.M."/>
            <person name="Bohlmann J."/>
            <person name="Breuil C."/>
        </authorList>
    </citation>
    <scope>NUCLEOTIDE SEQUENCE [LARGE SCALE GENOMIC DNA]</scope>
    <source>
        <strain evidence="13">kw1407 / UAMH 11150</strain>
    </source>
</reference>
<evidence type="ECO:0000256" key="2">
    <source>
        <dbReference type="ARBA" id="ARBA00004604"/>
    </source>
</evidence>
<evidence type="ECO:0000256" key="4">
    <source>
        <dbReference type="ARBA" id="ARBA00022741"/>
    </source>
</evidence>
<dbReference type="eggNOG" id="KOG3031">
    <property type="taxonomic scope" value="Eukaryota"/>
</dbReference>
<dbReference type="SUPFAM" id="SSF52540">
    <property type="entry name" value="P-loop containing nucleoside triphosphate hydrolases"/>
    <property type="match status" value="1"/>
</dbReference>
<dbReference type="GeneID" id="25981633"/>
<dbReference type="FunCoup" id="F0XSE6">
    <property type="interactions" value="974"/>
</dbReference>
<dbReference type="Gene3D" id="3.40.50.300">
    <property type="entry name" value="P-loop containing nucleotide triphosphate hydrolases"/>
    <property type="match status" value="1"/>
</dbReference>
<evidence type="ECO:0000256" key="10">
    <source>
        <dbReference type="SAM" id="MobiDB-lite"/>
    </source>
</evidence>
<feature type="compositionally biased region" description="Basic and acidic residues" evidence="10">
    <location>
        <begin position="468"/>
        <end position="477"/>
    </location>
</feature>
<dbReference type="EMBL" id="GL629990">
    <property type="protein sequence ID" value="EFW99655.1"/>
    <property type="molecule type" value="Genomic_DNA"/>
</dbReference>
<keyword evidence="13" id="KW-1185">Reference proteome</keyword>
<dbReference type="Pfam" id="PF08740">
    <property type="entry name" value="BCS1_N"/>
    <property type="match status" value="2"/>
</dbReference>
<dbReference type="SMART" id="SM01024">
    <property type="entry name" value="BCS1_N"/>
    <property type="match status" value="1"/>
</dbReference>
<dbReference type="OrthoDB" id="10251412at2759"/>
<feature type="compositionally biased region" description="Polar residues" evidence="10">
    <location>
        <begin position="449"/>
        <end position="463"/>
    </location>
</feature>
<dbReference type="Pfam" id="PF25426">
    <property type="entry name" value="AAA_lid_BCS1"/>
    <property type="match status" value="1"/>
</dbReference>
<dbReference type="HOGENOM" id="CLU_353754_0_0_1"/>
<dbReference type="GO" id="GO:0000027">
    <property type="term" value="P:ribosomal large subunit assembly"/>
    <property type="evidence" value="ECO:0007669"/>
    <property type="project" value="InterPro"/>
</dbReference>
<dbReference type="PANTHER" id="PTHR12728">
    <property type="entry name" value="BRIX DOMAIN CONTAINING PROTEIN"/>
    <property type="match status" value="1"/>
</dbReference>
<evidence type="ECO:0000256" key="8">
    <source>
        <dbReference type="ARBA" id="ARBA00023242"/>
    </source>
</evidence>
<comment type="subcellular location">
    <subcellularLocation>
        <location evidence="1">Mitochondrion inner membrane</location>
        <topology evidence="1">Single-pass membrane protein</topology>
    </subcellularLocation>
    <subcellularLocation>
        <location evidence="2 9">Nucleus</location>
        <location evidence="2 9">Nucleolus</location>
    </subcellularLocation>
</comment>
<dbReference type="RefSeq" id="XP_014169138.1">
    <property type="nucleotide sequence ID" value="XM_014313663.1"/>
</dbReference>
<keyword evidence="5" id="KW-0472">Membrane</keyword>
<dbReference type="Pfam" id="PF04427">
    <property type="entry name" value="Brix"/>
    <property type="match status" value="1"/>
</dbReference>
<dbReference type="GO" id="GO:0019843">
    <property type="term" value="F:rRNA binding"/>
    <property type="evidence" value="ECO:0007669"/>
    <property type="project" value="UniProtKB-UniRule"/>
</dbReference>
<dbReference type="InParanoid" id="F0XSE6"/>
<dbReference type="GO" id="GO:0000463">
    <property type="term" value="P:maturation of LSU-rRNA from tricistronic rRNA transcript (SSU-rRNA, 5.8S rRNA, LSU-rRNA)"/>
    <property type="evidence" value="ECO:0007669"/>
    <property type="project" value="TreeGrafter"/>
</dbReference>
<dbReference type="eggNOG" id="KOG0743">
    <property type="taxonomic scope" value="Eukaryota"/>
</dbReference>
<feature type="region of interest" description="Disordered" evidence="10">
    <location>
        <begin position="579"/>
        <end position="599"/>
    </location>
</feature>
<dbReference type="Proteomes" id="UP000007796">
    <property type="component" value="Unassembled WGS sequence"/>
</dbReference>
<evidence type="ECO:0000256" key="7">
    <source>
        <dbReference type="ARBA" id="ARBA00022840"/>
    </source>
</evidence>
<comment type="similarity">
    <text evidence="3 9">Belongs to the RPF2 family.</text>
</comment>
<dbReference type="STRING" id="655863.F0XSE6"/>
<dbReference type="InterPro" id="IPR057495">
    <property type="entry name" value="AAA_lid_BCS1"/>
</dbReference>
<feature type="region of interest" description="Disordered" evidence="10">
    <location>
        <begin position="434"/>
        <end position="477"/>
    </location>
</feature>
<dbReference type="AlphaFoldDB" id="F0XSE6"/>
<dbReference type="InterPro" id="IPR007109">
    <property type="entry name" value="Brix"/>
</dbReference>
<dbReference type="GO" id="GO:0005524">
    <property type="term" value="F:ATP binding"/>
    <property type="evidence" value="ECO:0007669"/>
    <property type="project" value="UniProtKB-KW"/>
</dbReference>
<dbReference type="GO" id="GO:0005743">
    <property type="term" value="C:mitochondrial inner membrane"/>
    <property type="evidence" value="ECO:0007669"/>
    <property type="project" value="UniProtKB-SubCell"/>
</dbReference>
<keyword evidence="5" id="KW-0999">Mitochondrion inner membrane</keyword>
<keyword evidence="6" id="KW-0378">Hydrolase</keyword>
<evidence type="ECO:0000259" key="11">
    <source>
        <dbReference type="PROSITE" id="PS50833"/>
    </source>
</evidence>
<dbReference type="Pfam" id="PF00004">
    <property type="entry name" value="AAA"/>
    <property type="match status" value="1"/>
</dbReference>
<dbReference type="InterPro" id="IPR003959">
    <property type="entry name" value="ATPase_AAA_core"/>
</dbReference>
<dbReference type="InterPro" id="IPR003593">
    <property type="entry name" value="AAA+_ATPase"/>
</dbReference>
<feature type="region of interest" description="Disordered" evidence="10">
    <location>
        <begin position="723"/>
        <end position="746"/>
    </location>
</feature>
<sequence>MTMPGPDSLTAAGTTPTPSVFSFDALFDNPMFAGGMGLAGLGAAAALGRRGMMQGAELLRRRLLVNVEISRRDPSYPWVLAWLSEPRSAGGFVASRLTRIHNLSHRPGVFIGVRREKQSTSNMATGEPHETVTLTALWAQRHVFEEVFAQAHALAARAAEGRTPVFSVQGMGWAPLGEPRTKRPLASVVLDSGVAEGVVADVRDFLARQQWYVDRGIPYRRGYLLYGPPGSGKTSFIQALAGELDLGLAVVNLSETGMTDDKLAMLLMRLPRRCVVLLEDADAAFVNRRARDPDGYGGATVTFSGLLNALDGVAAGEERIAFLTTNHIDRLDPALIRPGRVDMMVRIGEATAFQAARMWDRFYGDVDVDGAGRTRFLQRLCSLGLVADPDAVDRSSSVPRRHTSTAAIQGLFLFNKTDMEGAINMAEGLIPRHFEPEPEDPSGTHHHPFTSQSTMLRQITPRNARSKRALDKRAPKADENPKTCLFLRGTSASQVVQDCLTDLHAMRAPLAKKFTKKNTVHPFEDPSSLEFFSRKNDTSLQLFGSSSKKRRHCLTLCRTFDHAMLDMLELYVDETTYRRPGQAAEPASTTSTDSPVPNPRRSIPVGARPMVLFAGSPFYEADVEHGATPLTESGRKYALAKSLLTDFFRVDSSPDKIDVEGLSHIVVLTAEEDSADDVAATGAPTKRSGQRLPRIEVEEIGPRMDFRLGRFKEPDSAMLKEAMRRPKTNEPRTKKNIETDGMGDKIGRVHLAKQDMAELQTRKMKGLKRLRGDALDDGASVADPQEDAPKKAKR</sequence>
<proteinExistence type="inferred from homology"/>
<evidence type="ECO:0000256" key="6">
    <source>
        <dbReference type="ARBA" id="ARBA00022801"/>
    </source>
</evidence>
<dbReference type="SMART" id="SM00382">
    <property type="entry name" value="AAA"/>
    <property type="match status" value="1"/>
</dbReference>
<dbReference type="GO" id="GO:0005730">
    <property type="term" value="C:nucleolus"/>
    <property type="evidence" value="ECO:0007669"/>
    <property type="project" value="UniProtKB-SubCell"/>
</dbReference>
<feature type="region of interest" description="Disordered" evidence="10">
    <location>
        <begin position="770"/>
        <end position="794"/>
    </location>
</feature>
<keyword evidence="7" id="KW-0067">ATP-binding</keyword>
<gene>
    <name evidence="12" type="ORF">CMQ_8023</name>
</gene>
<dbReference type="PANTHER" id="PTHR12728:SF0">
    <property type="entry name" value="RIBOSOME PRODUCTION FACTOR 2 HOMOLOG"/>
    <property type="match status" value="1"/>
</dbReference>
<dbReference type="InterPro" id="IPR014851">
    <property type="entry name" value="BCS1_N"/>
</dbReference>
<organism evidence="13">
    <name type="scientific">Grosmannia clavigera (strain kw1407 / UAMH 11150)</name>
    <name type="common">Blue stain fungus</name>
    <name type="synonym">Graphiocladiella clavigera</name>
    <dbReference type="NCBI Taxonomy" id="655863"/>
    <lineage>
        <taxon>Eukaryota</taxon>
        <taxon>Fungi</taxon>
        <taxon>Dikarya</taxon>
        <taxon>Ascomycota</taxon>
        <taxon>Pezizomycotina</taxon>
        <taxon>Sordariomycetes</taxon>
        <taxon>Sordariomycetidae</taxon>
        <taxon>Ophiostomatales</taxon>
        <taxon>Ophiostomataceae</taxon>
        <taxon>Leptographium</taxon>
    </lineage>
</organism>
<evidence type="ECO:0000256" key="1">
    <source>
        <dbReference type="ARBA" id="ARBA00004434"/>
    </source>
</evidence>
<evidence type="ECO:0000313" key="13">
    <source>
        <dbReference type="Proteomes" id="UP000007796"/>
    </source>
</evidence>
<dbReference type="GO" id="GO:0016887">
    <property type="term" value="F:ATP hydrolysis activity"/>
    <property type="evidence" value="ECO:0007669"/>
    <property type="project" value="InterPro"/>
</dbReference>
<evidence type="ECO:0000256" key="9">
    <source>
        <dbReference type="RuleBase" id="RU367086"/>
    </source>
</evidence>
<protein>
    <recommendedName>
        <fullName evidence="9">Ribosome production factor 2 homolog</fullName>
    </recommendedName>
    <alternativeName>
        <fullName evidence="9">Ribosome biogenesis protein RPF2 homolog</fullName>
    </alternativeName>
</protein>
<feature type="domain" description="Brix" evidence="11">
    <location>
        <begin position="482"/>
        <end position="717"/>
    </location>
</feature>